<comment type="caution">
    <text evidence="2">The sequence shown here is derived from an EMBL/GenBank/DDBJ whole genome shotgun (WGS) entry which is preliminary data.</text>
</comment>
<sequence length="100" mass="11184">MKTKYEDIIRPDAELLPLEIKNICTPTIFTFSDSRKYNLFADAEVAALAVSIQPEEALKAVPQIGPKILDMEKWVGATVSYRLEDGDGIFKSTTSEIVNY</sequence>
<proteinExistence type="predicted"/>
<accession>A0A8X6PXV0</accession>
<organism evidence="2 3">
    <name type="scientific">Nephila pilipes</name>
    <name type="common">Giant wood spider</name>
    <name type="synonym">Nephila maculata</name>
    <dbReference type="NCBI Taxonomy" id="299642"/>
    <lineage>
        <taxon>Eukaryota</taxon>
        <taxon>Metazoa</taxon>
        <taxon>Ecdysozoa</taxon>
        <taxon>Arthropoda</taxon>
        <taxon>Chelicerata</taxon>
        <taxon>Arachnida</taxon>
        <taxon>Araneae</taxon>
        <taxon>Araneomorphae</taxon>
        <taxon>Entelegynae</taxon>
        <taxon>Araneoidea</taxon>
        <taxon>Nephilidae</taxon>
        <taxon>Nephila</taxon>
    </lineage>
</organism>
<evidence type="ECO:0000313" key="3">
    <source>
        <dbReference type="Proteomes" id="UP000887013"/>
    </source>
</evidence>
<dbReference type="EMBL" id="BMAW01075060">
    <property type="protein sequence ID" value="GFT94790.1"/>
    <property type="molecule type" value="Genomic_DNA"/>
</dbReference>
<dbReference type="Proteomes" id="UP000887013">
    <property type="component" value="Unassembled WGS sequence"/>
</dbReference>
<evidence type="ECO:0000313" key="1">
    <source>
        <dbReference type="EMBL" id="GFT16714.1"/>
    </source>
</evidence>
<reference evidence="2" key="1">
    <citation type="submission" date="2020-08" db="EMBL/GenBank/DDBJ databases">
        <title>Multicomponent nature underlies the extraordinary mechanical properties of spider dragline silk.</title>
        <authorList>
            <person name="Kono N."/>
            <person name="Nakamura H."/>
            <person name="Mori M."/>
            <person name="Yoshida Y."/>
            <person name="Ohtoshi R."/>
            <person name="Malay A.D."/>
            <person name="Moran D.A.P."/>
            <person name="Tomita M."/>
            <person name="Numata K."/>
            <person name="Arakawa K."/>
        </authorList>
    </citation>
    <scope>NUCLEOTIDE SEQUENCE</scope>
</reference>
<protein>
    <submittedName>
        <fullName evidence="2">Uncharacterized protein</fullName>
    </submittedName>
</protein>
<name>A0A8X6PXV0_NEPPI</name>
<evidence type="ECO:0000313" key="2">
    <source>
        <dbReference type="EMBL" id="GFT94790.1"/>
    </source>
</evidence>
<keyword evidence="3" id="KW-1185">Reference proteome</keyword>
<gene>
    <name evidence="2" type="ORF">NPIL_352241</name>
    <name evidence="1" type="ORF">NPIL_579601</name>
</gene>
<dbReference type="EMBL" id="BMAW01104873">
    <property type="protein sequence ID" value="GFT16714.1"/>
    <property type="molecule type" value="Genomic_DNA"/>
</dbReference>
<dbReference type="AlphaFoldDB" id="A0A8X6PXV0"/>